<dbReference type="InterPro" id="IPR016024">
    <property type="entry name" value="ARM-type_fold"/>
</dbReference>
<sequence>MLATLTLHELLLGILVSLILIFLFIIGLLLYSFREYRSHANRQQWKEQIEAYLLEQLMLGPVDELQLDSKLQALMRQENFRRFFLGLLIASERKFSGAAIQTLLKIYDGYSLDQEAYNLLRSRSSHLIARGIQALTVMQDRQALPEIEQKINHYHPQVVQEVQYAMVSFKGFDGLAFMDQLDSVLSDWQQLRILNSITALPTDGIDRLRSWLNSSNESGQVLCLKLIRKFQLLALHEDLFTLLGTGSAKLHEEVIKTIFSIEQSYSSTRLLAYFHQANKREQLAIMTGLGDSRALDQISFLKQQLTQNTDESLKIKSVETLVTLGQMNYLFELQRQLHLEDPTLHILNHTLQHKYE</sequence>
<gene>
    <name evidence="2" type="ORF">GCM10022216_31910</name>
</gene>
<dbReference type="RefSeq" id="WP_344675790.1">
    <property type="nucleotide sequence ID" value="NZ_BAAAZI010000012.1"/>
</dbReference>
<evidence type="ECO:0008006" key="4">
    <source>
        <dbReference type="Google" id="ProtNLM"/>
    </source>
</evidence>
<protein>
    <recommendedName>
        <fullName evidence="4">HEAT repeat protein</fullName>
    </recommendedName>
</protein>
<evidence type="ECO:0000313" key="3">
    <source>
        <dbReference type="Proteomes" id="UP001500101"/>
    </source>
</evidence>
<feature type="transmembrane region" description="Helical" evidence="1">
    <location>
        <begin position="12"/>
        <end position="33"/>
    </location>
</feature>
<dbReference type="Proteomes" id="UP001500101">
    <property type="component" value="Unassembled WGS sequence"/>
</dbReference>
<accession>A0ABP7Z6X9</accession>
<proteinExistence type="predicted"/>
<keyword evidence="1" id="KW-0472">Membrane</keyword>
<keyword evidence="1" id="KW-0812">Transmembrane</keyword>
<dbReference type="EMBL" id="BAAAZI010000012">
    <property type="protein sequence ID" value="GAA4146678.1"/>
    <property type="molecule type" value="Genomic_DNA"/>
</dbReference>
<evidence type="ECO:0000313" key="2">
    <source>
        <dbReference type="EMBL" id="GAA4146678.1"/>
    </source>
</evidence>
<evidence type="ECO:0000256" key="1">
    <source>
        <dbReference type="SAM" id="Phobius"/>
    </source>
</evidence>
<reference evidence="3" key="1">
    <citation type="journal article" date="2019" name="Int. J. Syst. Evol. Microbiol.">
        <title>The Global Catalogue of Microorganisms (GCM) 10K type strain sequencing project: providing services to taxonomists for standard genome sequencing and annotation.</title>
        <authorList>
            <consortium name="The Broad Institute Genomics Platform"/>
            <consortium name="The Broad Institute Genome Sequencing Center for Infectious Disease"/>
            <person name="Wu L."/>
            <person name="Ma J."/>
        </authorList>
    </citation>
    <scope>NUCLEOTIDE SEQUENCE [LARGE SCALE GENOMIC DNA]</scope>
    <source>
        <strain evidence="3">JCM 16704</strain>
    </source>
</reference>
<name>A0ABP7Z6X9_9SPHI</name>
<comment type="caution">
    <text evidence="2">The sequence shown here is derived from an EMBL/GenBank/DDBJ whole genome shotgun (WGS) entry which is preliminary data.</text>
</comment>
<dbReference type="SUPFAM" id="SSF48371">
    <property type="entry name" value="ARM repeat"/>
    <property type="match status" value="1"/>
</dbReference>
<organism evidence="2 3">
    <name type="scientific">Sphingobacterium kyonggiense</name>
    <dbReference type="NCBI Taxonomy" id="714075"/>
    <lineage>
        <taxon>Bacteria</taxon>
        <taxon>Pseudomonadati</taxon>
        <taxon>Bacteroidota</taxon>
        <taxon>Sphingobacteriia</taxon>
        <taxon>Sphingobacteriales</taxon>
        <taxon>Sphingobacteriaceae</taxon>
        <taxon>Sphingobacterium</taxon>
    </lineage>
</organism>
<keyword evidence="3" id="KW-1185">Reference proteome</keyword>
<keyword evidence="1" id="KW-1133">Transmembrane helix</keyword>